<gene>
    <name evidence="1" type="ordered locus">Rleg2_5604</name>
</gene>
<dbReference type="EMBL" id="CP001192">
    <property type="protein sequence ID" value="ACI58780.1"/>
    <property type="molecule type" value="Genomic_DNA"/>
</dbReference>
<evidence type="ECO:0000313" key="2">
    <source>
        <dbReference type="Proteomes" id="UP000008330"/>
    </source>
</evidence>
<protein>
    <submittedName>
        <fullName evidence="1">Uncharacterized protein</fullName>
    </submittedName>
</protein>
<accession>A0ABF7QXI0</accession>
<dbReference type="AlphaFoldDB" id="A0ABF7QXI0"/>
<reference evidence="1 2" key="1">
    <citation type="journal article" date="2010" name="Stand. Genomic Sci.">
        <title>Complete genome sequence of Rhizobium leguminosarum bv trifolii strain WSM2304, an effective microsymbiont of the South American clover Trifolium polymorphum.</title>
        <authorList>
            <person name="Reeve W."/>
            <person name="O'Hara G."/>
            <person name="Chain P."/>
            <person name="Ardley J."/>
            <person name="Brau L."/>
            <person name="Nandesena K."/>
            <person name="Tiwari R."/>
            <person name="Malfatti S."/>
            <person name="Kiss H."/>
            <person name="Lapidus A."/>
            <person name="Copeland A."/>
            <person name="Nolan M."/>
            <person name="Land M."/>
            <person name="Ivanova N."/>
            <person name="Mavromatis K."/>
            <person name="Markowitz V."/>
            <person name="Kyrpides N."/>
            <person name="Melino V."/>
            <person name="Denton M."/>
            <person name="Yates R."/>
            <person name="Howieson J."/>
        </authorList>
    </citation>
    <scope>NUCLEOTIDE SEQUENCE [LARGE SCALE GENOMIC DNA]</scope>
    <source>
        <strain evidence="1 2">WSM2304</strain>
    </source>
</reference>
<evidence type="ECO:0000313" key="1">
    <source>
        <dbReference type="EMBL" id="ACI58780.1"/>
    </source>
</evidence>
<dbReference type="KEGG" id="rlt:Rleg2_5604"/>
<proteinExistence type="predicted"/>
<dbReference type="Proteomes" id="UP000008330">
    <property type="component" value="Plasmid pRLG201"/>
</dbReference>
<organism evidence="1 2">
    <name type="scientific">Rhizobium leguminosarum bv. trifolii (strain WSM2304)</name>
    <dbReference type="NCBI Taxonomy" id="395492"/>
    <lineage>
        <taxon>Bacteria</taxon>
        <taxon>Pseudomonadati</taxon>
        <taxon>Pseudomonadota</taxon>
        <taxon>Alphaproteobacteria</taxon>
        <taxon>Hyphomicrobiales</taxon>
        <taxon>Rhizobiaceae</taxon>
        <taxon>Rhizobium/Agrobacterium group</taxon>
        <taxon>Rhizobium</taxon>
    </lineage>
</organism>
<keyword evidence="2" id="KW-1185">Reference proteome</keyword>
<keyword evidence="1" id="KW-0614">Plasmid</keyword>
<sequence length="56" mass="5676">MLPSSLSAETGMPALALKALVVAAHLDRPPGTGAAGEFNAWRETVGCKAVTLADNP</sequence>
<dbReference type="RefSeq" id="WP_012556353.1">
    <property type="nucleotide sequence ID" value="NC_011368.1"/>
</dbReference>
<name>A0ABF7QXI0_RHILW</name>
<geneLocation type="plasmid" evidence="1 2">
    <name>pRLG201</name>
</geneLocation>